<evidence type="ECO:0008006" key="4">
    <source>
        <dbReference type="Google" id="ProtNLM"/>
    </source>
</evidence>
<accession>A0ABU5VQV3</accession>
<keyword evidence="1" id="KW-0732">Signal</keyword>
<name>A0ABU5VQV3_9BACT</name>
<evidence type="ECO:0000256" key="1">
    <source>
        <dbReference type="SAM" id="SignalP"/>
    </source>
</evidence>
<comment type="caution">
    <text evidence="2">The sequence shown here is derived from an EMBL/GenBank/DDBJ whole genome shotgun (WGS) entry which is preliminary data.</text>
</comment>
<organism evidence="2 3">
    <name type="scientific">Bacteriovorax antarcticus</name>
    <dbReference type="NCBI Taxonomy" id="3088717"/>
    <lineage>
        <taxon>Bacteria</taxon>
        <taxon>Pseudomonadati</taxon>
        <taxon>Bdellovibrionota</taxon>
        <taxon>Bacteriovoracia</taxon>
        <taxon>Bacteriovoracales</taxon>
        <taxon>Bacteriovoracaceae</taxon>
        <taxon>Bacteriovorax</taxon>
    </lineage>
</organism>
<dbReference type="EMBL" id="JAYGJQ010000001">
    <property type="protein sequence ID" value="MEA9355381.1"/>
    <property type="molecule type" value="Genomic_DNA"/>
</dbReference>
<evidence type="ECO:0000313" key="2">
    <source>
        <dbReference type="EMBL" id="MEA9355381.1"/>
    </source>
</evidence>
<reference evidence="2 3" key="1">
    <citation type="submission" date="2023-11" db="EMBL/GenBank/DDBJ databases">
        <title>A Novel Polar Bacteriovorax (B. antarcticus) Isolated from the Biocrust in Antarctica.</title>
        <authorList>
            <person name="Mun W."/>
            <person name="Choi S.Y."/>
            <person name="Mitchell R.J."/>
        </authorList>
    </citation>
    <scope>NUCLEOTIDE SEQUENCE [LARGE SCALE GENOMIC DNA]</scope>
    <source>
        <strain evidence="2 3">PP10</strain>
    </source>
</reference>
<dbReference type="Proteomes" id="UP001302274">
    <property type="component" value="Unassembled WGS sequence"/>
</dbReference>
<feature type="chain" id="PRO_5046984268" description="Lipoprotein" evidence="1">
    <location>
        <begin position="19"/>
        <end position="1125"/>
    </location>
</feature>
<dbReference type="PROSITE" id="PS51257">
    <property type="entry name" value="PROKAR_LIPOPROTEIN"/>
    <property type="match status" value="1"/>
</dbReference>
<evidence type="ECO:0000313" key="3">
    <source>
        <dbReference type="Proteomes" id="UP001302274"/>
    </source>
</evidence>
<gene>
    <name evidence="2" type="ORF">SHI21_04180</name>
</gene>
<keyword evidence="3" id="KW-1185">Reference proteome</keyword>
<sequence>MKRVIANLIILSFILSIAASCGHTEKRLPAQYAQTDEVLVNVGIPFKTIEREVQKLAGPKEVLRKIEYVRIDPLTRILSIKGVVNYPLEKLFNFGIPLPAGTAGAENHVFELAISFPEAKELSQTRYFRIKFHRFKINGDDYLNAFSVVGSFIQTIMANSDLIRYVYNQASSALPQNTDSMMMMKQVVETDGFVINPTMRTIAVKLNTGYFSQLKMYDEIENLRLWYFGPDLLSGTKDYAVFRLIAGIGKPSDRWVTQQIADVNNDDKTILEIRNELYKIYSNYAKTGAELVAYFEQILISEKITVTKLAPRYQKEIENFKNDLRIGGRNVLVAENQLFQADPENEYLNFIENEKGRARFFMTDLDRRLSIDNAIRSDADLKNKNLPIITKRISQDLLNSSMNFLRDTEDDGQYYVKEANFVLAPNLPGIILRGKLNLDLNYLLGQIDSSFVGKKVDKNKSWDSDGIPFEIVVETNLGKDGWLGIDPKSIKLFDGEKKLQFSRSSKNQQFFLDFIKVYLSQTLAAMNYDTQELNDTPEKIRERRIKDLSDYLKGVKDLYGSVASKPSSDTIVKSMDFDIKMNPASAMGAAYMKKKGQILFSDLFKYDSVDKLFKIKLDPKLVFDSIEGADNTLQVWGLAPYVSKDLNNTFLEVSVGEGARGRNYVDSLENRAADLDNTAFSGIYQDYNQSSADFIASINFLYLETYTNHLFQNMLKLQNAQYEKELLIDQEQSHTLLDNLTLKVTPDKRITLNLKVSTIEKKKVLFSWIRDQKWKVVKDSYSLSAELSLNPRKLSQIKDQLKEDKLPIYYNDEAIGVTLHKVKVEFGKPSLINSTLSKLTNLNLDLPLVNKFNSLILKIVSVYFNSQYKDDRMLAGSDIEEMVKVLTTNKEIILLLNPRLAGAAFEVKLAGNDNFIDQSLKLDTKNQEMHMVYTTATAMAKIDKRELASISVSANNLIDPYLKMNNADLIKAINKDLLIDKIIRASDKTKLSVYNRLIQVMTHYDPVMNVAKIPSPSKNAEQRLTVGGSELMYFAGASYLVHAKLDALVKKIEASKMQNQVTFFDSLVEGRNKLRDMILNPLYTKYKNDHHQLNESVIKNYRTFWTYQFYPDAYFAESVYQVLSK</sequence>
<dbReference type="RefSeq" id="WP_323574888.1">
    <property type="nucleotide sequence ID" value="NZ_JAYGJQ010000001.1"/>
</dbReference>
<proteinExistence type="predicted"/>
<feature type="signal peptide" evidence="1">
    <location>
        <begin position="1"/>
        <end position="18"/>
    </location>
</feature>
<protein>
    <recommendedName>
        <fullName evidence="4">Lipoprotein</fullName>
    </recommendedName>
</protein>